<reference evidence="2 3" key="1">
    <citation type="submission" date="2019-05" db="EMBL/GenBank/DDBJ databases">
        <title>Mikania micrantha, genome provides insights into the molecular mechanism of rapid growth.</title>
        <authorList>
            <person name="Liu B."/>
        </authorList>
    </citation>
    <scope>NUCLEOTIDE SEQUENCE [LARGE SCALE GENOMIC DNA]</scope>
    <source>
        <strain evidence="2">NLD-2019</strain>
        <tissue evidence="2">Leaf</tissue>
    </source>
</reference>
<evidence type="ECO:0000256" key="1">
    <source>
        <dbReference type="SAM" id="MobiDB-lite"/>
    </source>
</evidence>
<comment type="caution">
    <text evidence="2">The sequence shown here is derived from an EMBL/GenBank/DDBJ whole genome shotgun (WGS) entry which is preliminary data.</text>
</comment>
<evidence type="ECO:0000313" key="2">
    <source>
        <dbReference type="EMBL" id="KAD0903820.1"/>
    </source>
</evidence>
<feature type="compositionally biased region" description="Basic and acidic residues" evidence="1">
    <location>
        <begin position="98"/>
        <end position="112"/>
    </location>
</feature>
<organism evidence="2 3">
    <name type="scientific">Mikania micrantha</name>
    <name type="common">bitter vine</name>
    <dbReference type="NCBI Taxonomy" id="192012"/>
    <lineage>
        <taxon>Eukaryota</taxon>
        <taxon>Viridiplantae</taxon>
        <taxon>Streptophyta</taxon>
        <taxon>Embryophyta</taxon>
        <taxon>Tracheophyta</taxon>
        <taxon>Spermatophyta</taxon>
        <taxon>Magnoliopsida</taxon>
        <taxon>eudicotyledons</taxon>
        <taxon>Gunneridae</taxon>
        <taxon>Pentapetalae</taxon>
        <taxon>asterids</taxon>
        <taxon>campanulids</taxon>
        <taxon>Asterales</taxon>
        <taxon>Asteraceae</taxon>
        <taxon>Asteroideae</taxon>
        <taxon>Heliantheae alliance</taxon>
        <taxon>Eupatorieae</taxon>
        <taxon>Mikania</taxon>
    </lineage>
</organism>
<feature type="region of interest" description="Disordered" evidence="1">
    <location>
        <begin position="22"/>
        <end position="52"/>
    </location>
</feature>
<evidence type="ECO:0000313" key="3">
    <source>
        <dbReference type="Proteomes" id="UP000326396"/>
    </source>
</evidence>
<proteinExistence type="predicted"/>
<name>A0A5N6LEJ2_9ASTR</name>
<dbReference type="AlphaFoldDB" id="A0A5N6LEJ2"/>
<dbReference type="Proteomes" id="UP000326396">
    <property type="component" value="Unassembled WGS sequence"/>
</dbReference>
<keyword evidence="3" id="KW-1185">Reference proteome</keyword>
<accession>A0A5N6LEJ2</accession>
<protein>
    <submittedName>
        <fullName evidence="2">Uncharacterized protein</fullName>
    </submittedName>
</protein>
<feature type="region of interest" description="Disordered" evidence="1">
    <location>
        <begin position="84"/>
        <end position="112"/>
    </location>
</feature>
<gene>
    <name evidence="2" type="ORF">E3N88_43575</name>
</gene>
<dbReference type="EMBL" id="SZYD01001279">
    <property type="protein sequence ID" value="KAD0903820.1"/>
    <property type="molecule type" value="Genomic_DNA"/>
</dbReference>
<sequence length="112" mass="11974">MGLNLNENKLVASECPSPQPEWVPIAALPPQSPPHNHTACPHHRRIEGGGGDAVDAMVMTTGLGRRRGGDAMLMTICDGDDDWSAEEKGRRCGGSVENEGKMRRKGLDSVKG</sequence>